<dbReference type="OrthoDB" id="3026777at2759"/>
<feature type="transmembrane region" description="Helical" evidence="6">
    <location>
        <begin position="448"/>
        <end position="468"/>
    </location>
</feature>
<dbReference type="InParanoid" id="B4M2P7"/>
<feature type="region of interest" description="Disordered" evidence="5">
    <location>
        <begin position="1"/>
        <end position="50"/>
    </location>
</feature>
<dbReference type="InterPro" id="IPR011701">
    <property type="entry name" value="MFS"/>
</dbReference>
<dbReference type="OMA" id="VYGPMYS"/>
<evidence type="ECO:0000256" key="6">
    <source>
        <dbReference type="SAM" id="Phobius"/>
    </source>
</evidence>
<dbReference type="AlphaFoldDB" id="B4M2P7"/>
<feature type="transmembrane region" description="Helical" evidence="6">
    <location>
        <begin position="415"/>
        <end position="436"/>
    </location>
</feature>
<gene>
    <name evidence="7" type="primary">Dvir\GJ18608</name>
    <name evidence="7" type="ORF">Dvir_GJ18608</name>
</gene>
<dbReference type="GO" id="GO:0016020">
    <property type="term" value="C:membrane"/>
    <property type="evidence" value="ECO:0007669"/>
    <property type="project" value="UniProtKB-SubCell"/>
</dbReference>
<accession>B4M2P7</accession>
<dbReference type="EMBL" id="CH940651">
    <property type="protein sequence ID" value="EDW65951.1"/>
    <property type="molecule type" value="Genomic_DNA"/>
</dbReference>
<feature type="transmembrane region" description="Helical" evidence="6">
    <location>
        <begin position="255"/>
        <end position="277"/>
    </location>
</feature>
<keyword evidence="3 6" id="KW-1133">Transmembrane helix</keyword>
<dbReference type="Pfam" id="PF07690">
    <property type="entry name" value="MFS_1"/>
    <property type="match status" value="1"/>
</dbReference>
<evidence type="ECO:0000313" key="8">
    <source>
        <dbReference type="Proteomes" id="UP000008792"/>
    </source>
</evidence>
<comment type="subcellular location">
    <subcellularLocation>
        <location evidence="1">Membrane</location>
        <topology evidence="1">Multi-pass membrane protein</topology>
    </subcellularLocation>
</comment>
<name>B4M2P7_DROVI</name>
<dbReference type="eggNOG" id="KOG2816">
    <property type="taxonomic scope" value="Eukaryota"/>
</dbReference>
<feature type="transmembrane region" description="Helical" evidence="6">
    <location>
        <begin position="195"/>
        <end position="216"/>
    </location>
</feature>
<reference evidence="7 8" key="1">
    <citation type="journal article" date="2007" name="Nature">
        <title>Evolution of genes and genomes on the Drosophila phylogeny.</title>
        <authorList>
            <consortium name="Drosophila 12 Genomes Consortium"/>
            <person name="Clark A.G."/>
            <person name="Eisen M.B."/>
            <person name="Smith D.R."/>
            <person name="Bergman C.M."/>
            <person name="Oliver B."/>
            <person name="Markow T.A."/>
            <person name="Kaufman T.C."/>
            <person name="Kellis M."/>
            <person name="Gelbart W."/>
            <person name="Iyer V.N."/>
            <person name="Pollard D.A."/>
            <person name="Sackton T.B."/>
            <person name="Larracuente A.M."/>
            <person name="Singh N.D."/>
            <person name="Abad J.P."/>
            <person name="Abt D.N."/>
            <person name="Adryan B."/>
            <person name="Aguade M."/>
            <person name="Akashi H."/>
            <person name="Anderson W.W."/>
            <person name="Aquadro C.F."/>
            <person name="Ardell D.H."/>
            <person name="Arguello R."/>
            <person name="Artieri C.G."/>
            <person name="Barbash D.A."/>
            <person name="Barker D."/>
            <person name="Barsanti P."/>
            <person name="Batterham P."/>
            <person name="Batzoglou S."/>
            <person name="Begun D."/>
            <person name="Bhutkar A."/>
            <person name="Blanco E."/>
            <person name="Bosak S.A."/>
            <person name="Bradley R.K."/>
            <person name="Brand A.D."/>
            <person name="Brent M.R."/>
            <person name="Brooks A.N."/>
            <person name="Brown R.H."/>
            <person name="Butlin R.K."/>
            <person name="Caggese C."/>
            <person name="Calvi B.R."/>
            <person name="Bernardo de Carvalho A."/>
            <person name="Caspi A."/>
            <person name="Castrezana S."/>
            <person name="Celniker S.E."/>
            <person name="Chang J.L."/>
            <person name="Chapple C."/>
            <person name="Chatterji S."/>
            <person name="Chinwalla A."/>
            <person name="Civetta A."/>
            <person name="Clifton S.W."/>
            <person name="Comeron J.M."/>
            <person name="Costello J.C."/>
            <person name="Coyne J.A."/>
            <person name="Daub J."/>
            <person name="David R.G."/>
            <person name="Delcher A.L."/>
            <person name="Delehaunty K."/>
            <person name="Do C.B."/>
            <person name="Ebling H."/>
            <person name="Edwards K."/>
            <person name="Eickbush T."/>
            <person name="Evans J.D."/>
            <person name="Filipski A."/>
            <person name="Findeiss S."/>
            <person name="Freyhult E."/>
            <person name="Fulton L."/>
            <person name="Fulton R."/>
            <person name="Garcia A.C."/>
            <person name="Gardiner A."/>
            <person name="Garfield D.A."/>
            <person name="Garvin B.E."/>
            <person name="Gibson G."/>
            <person name="Gilbert D."/>
            <person name="Gnerre S."/>
            <person name="Godfrey J."/>
            <person name="Good R."/>
            <person name="Gotea V."/>
            <person name="Gravely B."/>
            <person name="Greenberg A.J."/>
            <person name="Griffiths-Jones S."/>
            <person name="Gross S."/>
            <person name="Guigo R."/>
            <person name="Gustafson E.A."/>
            <person name="Haerty W."/>
            <person name="Hahn M.W."/>
            <person name="Halligan D.L."/>
            <person name="Halpern A.L."/>
            <person name="Halter G.M."/>
            <person name="Han M.V."/>
            <person name="Heger A."/>
            <person name="Hillier L."/>
            <person name="Hinrichs A.S."/>
            <person name="Holmes I."/>
            <person name="Hoskins R.A."/>
            <person name="Hubisz M.J."/>
            <person name="Hultmark D."/>
            <person name="Huntley M.A."/>
            <person name="Jaffe D.B."/>
            <person name="Jagadeeshan S."/>
            <person name="Jeck W.R."/>
            <person name="Johnson J."/>
            <person name="Jones C.D."/>
            <person name="Jordan W.C."/>
            <person name="Karpen G.H."/>
            <person name="Kataoka E."/>
            <person name="Keightley P.D."/>
            <person name="Kheradpour P."/>
            <person name="Kirkness E.F."/>
            <person name="Koerich L.B."/>
            <person name="Kristiansen K."/>
            <person name="Kudrna D."/>
            <person name="Kulathinal R.J."/>
            <person name="Kumar S."/>
            <person name="Kwok R."/>
            <person name="Lander E."/>
            <person name="Langley C.H."/>
            <person name="Lapoint R."/>
            <person name="Lazzaro B.P."/>
            <person name="Lee S.J."/>
            <person name="Levesque L."/>
            <person name="Li R."/>
            <person name="Lin C.F."/>
            <person name="Lin M.F."/>
            <person name="Lindblad-Toh K."/>
            <person name="Llopart A."/>
            <person name="Long M."/>
            <person name="Low L."/>
            <person name="Lozovsky E."/>
            <person name="Lu J."/>
            <person name="Luo M."/>
            <person name="Machado C.A."/>
            <person name="Makalowski W."/>
            <person name="Marzo M."/>
            <person name="Matsuda M."/>
            <person name="Matzkin L."/>
            <person name="McAllister B."/>
            <person name="McBride C.S."/>
            <person name="McKernan B."/>
            <person name="McKernan K."/>
            <person name="Mendez-Lago M."/>
            <person name="Minx P."/>
            <person name="Mollenhauer M.U."/>
            <person name="Montooth K."/>
            <person name="Mount S.M."/>
            <person name="Mu X."/>
            <person name="Myers E."/>
            <person name="Negre B."/>
            <person name="Newfeld S."/>
            <person name="Nielsen R."/>
            <person name="Noor M.A."/>
            <person name="O'Grady P."/>
            <person name="Pachter L."/>
            <person name="Papaceit M."/>
            <person name="Parisi M.J."/>
            <person name="Parisi M."/>
            <person name="Parts L."/>
            <person name="Pedersen J.S."/>
            <person name="Pesole G."/>
            <person name="Phillippy A.M."/>
            <person name="Ponting C.P."/>
            <person name="Pop M."/>
            <person name="Porcelli D."/>
            <person name="Powell J.R."/>
            <person name="Prohaska S."/>
            <person name="Pruitt K."/>
            <person name="Puig M."/>
            <person name="Quesneville H."/>
            <person name="Ram K.R."/>
            <person name="Rand D."/>
            <person name="Rasmussen M.D."/>
            <person name="Reed L.K."/>
            <person name="Reenan R."/>
            <person name="Reily A."/>
            <person name="Remington K.A."/>
            <person name="Rieger T.T."/>
            <person name="Ritchie M.G."/>
            <person name="Robin C."/>
            <person name="Rogers Y.H."/>
            <person name="Rohde C."/>
            <person name="Rozas J."/>
            <person name="Rubenfield M.J."/>
            <person name="Ruiz A."/>
            <person name="Russo S."/>
            <person name="Salzberg S.L."/>
            <person name="Sanchez-Gracia A."/>
            <person name="Saranga D.J."/>
            <person name="Sato H."/>
            <person name="Schaeffer S.W."/>
            <person name="Schatz M.C."/>
            <person name="Schlenke T."/>
            <person name="Schwartz R."/>
            <person name="Segarra C."/>
            <person name="Singh R.S."/>
            <person name="Sirot L."/>
            <person name="Sirota M."/>
            <person name="Sisneros N.B."/>
            <person name="Smith C.D."/>
            <person name="Smith T.F."/>
            <person name="Spieth J."/>
            <person name="Stage D.E."/>
            <person name="Stark A."/>
            <person name="Stephan W."/>
            <person name="Strausberg R.L."/>
            <person name="Strempel S."/>
            <person name="Sturgill D."/>
            <person name="Sutton G."/>
            <person name="Sutton G.G."/>
            <person name="Tao W."/>
            <person name="Teichmann S."/>
            <person name="Tobari Y.N."/>
            <person name="Tomimura Y."/>
            <person name="Tsolas J.M."/>
            <person name="Valente V.L."/>
            <person name="Venter E."/>
            <person name="Venter J.C."/>
            <person name="Vicario S."/>
            <person name="Vieira F.G."/>
            <person name="Vilella A.J."/>
            <person name="Villasante A."/>
            <person name="Walenz B."/>
            <person name="Wang J."/>
            <person name="Wasserman M."/>
            <person name="Watts T."/>
            <person name="Wilson D."/>
            <person name="Wilson R.K."/>
            <person name="Wing R.A."/>
            <person name="Wolfner M.F."/>
            <person name="Wong A."/>
            <person name="Wong G.K."/>
            <person name="Wu C.I."/>
            <person name="Wu G."/>
            <person name="Yamamoto D."/>
            <person name="Yang H.P."/>
            <person name="Yang S.P."/>
            <person name="Yorke J.A."/>
            <person name="Yoshida K."/>
            <person name="Zdobnov E."/>
            <person name="Zhang P."/>
            <person name="Zhang Y."/>
            <person name="Zimin A.V."/>
            <person name="Baldwin J."/>
            <person name="Abdouelleil A."/>
            <person name="Abdulkadir J."/>
            <person name="Abebe A."/>
            <person name="Abera B."/>
            <person name="Abreu J."/>
            <person name="Acer S.C."/>
            <person name="Aftuck L."/>
            <person name="Alexander A."/>
            <person name="An P."/>
            <person name="Anderson E."/>
            <person name="Anderson S."/>
            <person name="Arachi H."/>
            <person name="Azer M."/>
            <person name="Bachantsang P."/>
            <person name="Barry A."/>
            <person name="Bayul T."/>
            <person name="Berlin A."/>
            <person name="Bessette D."/>
            <person name="Bloom T."/>
            <person name="Blye J."/>
            <person name="Boguslavskiy L."/>
            <person name="Bonnet C."/>
            <person name="Boukhgalter B."/>
            <person name="Bourzgui I."/>
            <person name="Brown A."/>
            <person name="Cahill P."/>
            <person name="Channer S."/>
            <person name="Cheshatsang Y."/>
            <person name="Chuda L."/>
            <person name="Citroen M."/>
            <person name="Collymore A."/>
            <person name="Cooke P."/>
            <person name="Costello M."/>
            <person name="D'Aco K."/>
            <person name="Daza R."/>
            <person name="De Haan G."/>
            <person name="DeGray S."/>
            <person name="DeMaso C."/>
            <person name="Dhargay N."/>
            <person name="Dooley K."/>
            <person name="Dooley E."/>
            <person name="Doricent M."/>
            <person name="Dorje P."/>
            <person name="Dorjee K."/>
            <person name="Dupes A."/>
            <person name="Elong R."/>
            <person name="Falk J."/>
            <person name="Farina A."/>
            <person name="Faro S."/>
            <person name="Ferguson D."/>
            <person name="Fisher S."/>
            <person name="Foley C.D."/>
            <person name="Franke A."/>
            <person name="Friedrich D."/>
            <person name="Gadbois L."/>
            <person name="Gearin G."/>
            <person name="Gearin C.R."/>
            <person name="Giannoukos G."/>
            <person name="Goode T."/>
            <person name="Graham J."/>
            <person name="Grandbois E."/>
            <person name="Grewal S."/>
            <person name="Gyaltsen K."/>
            <person name="Hafez N."/>
            <person name="Hagos B."/>
            <person name="Hall J."/>
            <person name="Henson C."/>
            <person name="Hollinger A."/>
            <person name="Honan T."/>
            <person name="Huard M.D."/>
            <person name="Hughes L."/>
            <person name="Hurhula B."/>
            <person name="Husby M.E."/>
            <person name="Kamat A."/>
            <person name="Kanga B."/>
            <person name="Kashin S."/>
            <person name="Khazanovich D."/>
            <person name="Kisner P."/>
            <person name="Lance K."/>
            <person name="Lara M."/>
            <person name="Lee W."/>
            <person name="Lennon N."/>
            <person name="Letendre F."/>
            <person name="LeVine R."/>
            <person name="Lipovsky A."/>
            <person name="Liu X."/>
            <person name="Liu J."/>
            <person name="Liu S."/>
            <person name="Lokyitsang T."/>
            <person name="Lokyitsang Y."/>
            <person name="Lubonja R."/>
            <person name="Lui A."/>
            <person name="MacDonald P."/>
            <person name="Magnisalis V."/>
            <person name="Maru K."/>
            <person name="Matthews C."/>
            <person name="McCusker W."/>
            <person name="McDonough S."/>
            <person name="Mehta T."/>
            <person name="Meldrim J."/>
            <person name="Meneus L."/>
            <person name="Mihai O."/>
            <person name="Mihalev A."/>
            <person name="Mihova T."/>
            <person name="Mittelman R."/>
            <person name="Mlenga V."/>
            <person name="Montmayeur A."/>
            <person name="Mulrain L."/>
            <person name="Navidi A."/>
            <person name="Naylor J."/>
            <person name="Negash T."/>
            <person name="Nguyen T."/>
            <person name="Nguyen N."/>
            <person name="Nicol R."/>
            <person name="Norbu C."/>
            <person name="Norbu N."/>
            <person name="Novod N."/>
            <person name="O'Neill B."/>
            <person name="Osman S."/>
            <person name="Markiewicz E."/>
            <person name="Oyono O.L."/>
            <person name="Patti C."/>
            <person name="Phunkhang P."/>
            <person name="Pierre F."/>
            <person name="Priest M."/>
            <person name="Raghuraman S."/>
            <person name="Rege F."/>
            <person name="Reyes R."/>
            <person name="Rise C."/>
            <person name="Rogov P."/>
            <person name="Ross K."/>
            <person name="Ryan E."/>
            <person name="Settipalli S."/>
            <person name="Shea T."/>
            <person name="Sherpa N."/>
            <person name="Shi L."/>
            <person name="Shih D."/>
            <person name="Sparrow T."/>
            <person name="Spaulding J."/>
            <person name="Stalker J."/>
            <person name="Stange-Thomann N."/>
            <person name="Stavropoulos S."/>
            <person name="Stone C."/>
            <person name="Strader C."/>
            <person name="Tesfaye S."/>
            <person name="Thomson T."/>
            <person name="Thoulutsang Y."/>
            <person name="Thoulutsang D."/>
            <person name="Topham K."/>
            <person name="Topping I."/>
            <person name="Tsamla T."/>
            <person name="Vassiliev H."/>
            <person name="Vo A."/>
            <person name="Wangchuk T."/>
            <person name="Wangdi T."/>
            <person name="Weiand M."/>
            <person name="Wilkinson J."/>
            <person name="Wilson A."/>
            <person name="Yadav S."/>
            <person name="Young G."/>
            <person name="Yu Q."/>
            <person name="Zembek L."/>
            <person name="Zhong D."/>
            <person name="Zimmer A."/>
            <person name="Zwirko Z."/>
            <person name="Jaffe D.B."/>
            <person name="Alvarez P."/>
            <person name="Brockman W."/>
            <person name="Butler J."/>
            <person name="Chin C."/>
            <person name="Gnerre S."/>
            <person name="Grabherr M."/>
            <person name="Kleber M."/>
            <person name="Mauceli E."/>
            <person name="MacCallum I."/>
        </authorList>
    </citation>
    <scope>NUCLEOTIDE SEQUENCE [LARGE SCALE GENOMIC DNA]</scope>
    <source>
        <strain evidence="8">Tucson 15010-1051.87</strain>
    </source>
</reference>
<evidence type="ECO:0000313" key="7">
    <source>
        <dbReference type="EMBL" id="EDW65951.1"/>
    </source>
</evidence>
<sequence>MSPKDGGGIDHTKHNNKYTLSHTTTSPGTQLGQEKATDGSGEKTATPTAKRTWREKLRLVANNITVEPILAAYIMPSVLSNLATQNLNLEKACRVNMAYGDEICDALTRRQTANYTLEEETVQQMVARMAAWKTVIQSLFPCLLILFWGSWSDRHRRRKPCILIPVVGEFLGVVGLMLCVYFENAPMEAAALTEAIFPSLSGGWFTMLMGVFSYIADITTEEERTLRIGILNVCFSVGVPIGMAFSGVLLKQIGFYGVFSISAAFYVLAFVYGFFFLEEPVARPEKTAPQKSLLADFFDKEHVVQTFRVAFKKGENQRRQRVILLMIVVMVIIGPLHGEMAVTYLFTRFRFNWSEVEFSFFSTYAMFTGLIGVIFCVGILSHKLNIDDALVGVLSSTSKILSSFVYAFATLPWHMYLGGLVEIFNGTAFIAMRSIATKLVSKDELGKVNSLFGVAEALMPMVFAPMYTTLYAATLRVLPGAFFLLGGGLTVFSVGIFLWMYRFQVRQRRNESRSDTEHGSIREPNGNINAVEALALASEAKGQLNGIIANVIHESLEHAEAHPSPTATATASRQNGIENRGYVQDALDAKVKDT</sequence>
<dbReference type="CDD" id="cd17386">
    <property type="entry name" value="MFS_SLC46"/>
    <property type="match status" value="1"/>
</dbReference>
<dbReference type="Proteomes" id="UP000008792">
    <property type="component" value="Unassembled WGS sequence"/>
</dbReference>
<feature type="transmembrane region" description="Helical" evidence="6">
    <location>
        <begin position="130"/>
        <end position="149"/>
    </location>
</feature>
<feature type="compositionally biased region" description="Low complexity" evidence="5">
    <location>
        <begin position="562"/>
        <end position="572"/>
    </location>
</feature>
<dbReference type="InterPro" id="IPR036259">
    <property type="entry name" value="MFS_trans_sf"/>
</dbReference>
<dbReference type="PANTHER" id="PTHR23507">
    <property type="entry name" value="ZGC:174356"/>
    <property type="match status" value="1"/>
</dbReference>
<feature type="transmembrane region" description="Helical" evidence="6">
    <location>
        <begin position="358"/>
        <end position="380"/>
    </location>
</feature>
<dbReference type="KEGG" id="dvi:6631923"/>
<protein>
    <recommendedName>
        <fullName evidence="9">Major facilitator superfamily (MFS) profile domain-containing protein</fullName>
    </recommendedName>
</protein>
<feature type="region of interest" description="Disordered" evidence="5">
    <location>
        <begin position="559"/>
        <end position="578"/>
    </location>
</feature>
<feature type="transmembrane region" description="Helical" evidence="6">
    <location>
        <begin position="161"/>
        <end position="183"/>
    </location>
</feature>
<dbReference type="Gene3D" id="1.20.1250.20">
    <property type="entry name" value="MFS general substrate transporter like domains"/>
    <property type="match status" value="1"/>
</dbReference>
<keyword evidence="8" id="KW-1185">Reference proteome</keyword>
<evidence type="ECO:0000256" key="4">
    <source>
        <dbReference type="ARBA" id="ARBA00023136"/>
    </source>
</evidence>
<evidence type="ECO:0000256" key="5">
    <source>
        <dbReference type="SAM" id="MobiDB-lite"/>
    </source>
</evidence>
<feature type="transmembrane region" description="Helical" evidence="6">
    <location>
        <begin position="389"/>
        <end position="409"/>
    </location>
</feature>
<keyword evidence="2 6" id="KW-0812">Transmembrane</keyword>
<dbReference type="FunCoup" id="B4M2P7">
    <property type="interactions" value="43"/>
</dbReference>
<evidence type="ECO:0000256" key="3">
    <source>
        <dbReference type="ARBA" id="ARBA00022989"/>
    </source>
</evidence>
<evidence type="ECO:0008006" key="9">
    <source>
        <dbReference type="Google" id="ProtNLM"/>
    </source>
</evidence>
<proteinExistence type="predicted"/>
<dbReference type="PANTHER" id="PTHR23507:SF1">
    <property type="entry name" value="FI18259P1-RELATED"/>
    <property type="match status" value="1"/>
</dbReference>
<dbReference type="HOGENOM" id="CLU_028365_4_0_1"/>
<dbReference type="SUPFAM" id="SSF103473">
    <property type="entry name" value="MFS general substrate transporter"/>
    <property type="match status" value="1"/>
</dbReference>
<evidence type="ECO:0000256" key="2">
    <source>
        <dbReference type="ARBA" id="ARBA00022692"/>
    </source>
</evidence>
<evidence type="ECO:0000256" key="1">
    <source>
        <dbReference type="ARBA" id="ARBA00004141"/>
    </source>
</evidence>
<feature type="transmembrane region" description="Helical" evidence="6">
    <location>
        <begin position="228"/>
        <end position="249"/>
    </location>
</feature>
<feature type="transmembrane region" description="Helical" evidence="6">
    <location>
        <begin position="480"/>
        <end position="501"/>
    </location>
</feature>
<dbReference type="PhylomeDB" id="B4M2P7"/>
<organism evidence="7 8">
    <name type="scientific">Drosophila virilis</name>
    <name type="common">Fruit fly</name>
    <dbReference type="NCBI Taxonomy" id="7244"/>
    <lineage>
        <taxon>Eukaryota</taxon>
        <taxon>Metazoa</taxon>
        <taxon>Ecdysozoa</taxon>
        <taxon>Arthropoda</taxon>
        <taxon>Hexapoda</taxon>
        <taxon>Insecta</taxon>
        <taxon>Pterygota</taxon>
        <taxon>Neoptera</taxon>
        <taxon>Endopterygota</taxon>
        <taxon>Diptera</taxon>
        <taxon>Brachycera</taxon>
        <taxon>Muscomorpha</taxon>
        <taxon>Ephydroidea</taxon>
        <taxon>Drosophilidae</taxon>
        <taxon>Drosophila</taxon>
    </lineage>
</organism>
<dbReference type="GO" id="GO:0022857">
    <property type="term" value="F:transmembrane transporter activity"/>
    <property type="evidence" value="ECO:0007669"/>
    <property type="project" value="InterPro"/>
</dbReference>
<keyword evidence="4 6" id="KW-0472">Membrane</keyword>
<feature type="compositionally biased region" description="Polar residues" evidence="5">
    <location>
        <begin position="17"/>
        <end position="32"/>
    </location>
</feature>
<feature type="transmembrane region" description="Helical" evidence="6">
    <location>
        <begin position="322"/>
        <end position="346"/>
    </location>
</feature>